<dbReference type="AlphaFoldDB" id="A0A328ALS7"/>
<keyword evidence="1" id="KW-1133">Transmembrane helix</keyword>
<evidence type="ECO:0000256" key="1">
    <source>
        <dbReference type="SAM" id="Phobius"/>
    </source>
</evidence>
<keyword evidence="3" id="KW-1185">Reference proteome</keyword>
<keyword evidence="1" id="KW-0812">Transmembrane</keyword>
<gene>
    <name evidence="2" type="ORF">DJ017_10650</name>
</gene>
<reference evidence="3" key="1">
    <citation type="submission" date="2018-05" db="EMBL/GenBank/DDBJ databases">
        <authorList>
            <person name="Li X."/>
        </authorList>
    </citation>
    <scope>NUCLEOTIDE SEQUENCE [LARGE SCALE GENOMIC DNA]</scope>
    <source>
        <strain evidence="3">LX32</strain>
    </source>
</reference>
<sequence>MWCGGSLIGWGMPMFGLFPLLLLIAVIVGAVMLARSAGRSRTGGPSRPPSALELLNARYARGEIGRDEYLRTRADIGAGSPQPGAPT</sequence>
<dbReference type="Proteomes" id="UP000249254">
    <property type="component" value="Unassembled WGS sequence"/>
</dbReference>
<keyword evidence="1" id="KW-0472">Membrane</keyword>
<feature type="transmembrane region" description="Helical" evidence="1">
    <location>
        <begin position="12"/>
        <end position="34"/>
    </location>
</feature>
<comment type="caution">
    <text evidence="2">The sequence shown here is derived from an EMBL/GenBank/DDBJ whole genome shotgun (WGS) entry which is preliminary data.</text>
</comment>
<protein>
    <submittedName>
        <fullName evidence="2">SHOCT domain-containing protein</fullName>
    </submittedName>
</protein>
<evidence type="ECO:0000313" key="2">
    <source>
        <dbReference type="EMBL" id="RAK54956.1"/>
    </source>
</evidence>
<accession>A0A328ALS7</accession>
<organism evidence="2 3">
    <name type="scientific">Phenylobacterium soli</name>
    <dbReference type="NCBI Taxonomy" id="2170551"/>
    <lineage>
        <taxon>Bacteria</taxon>
        <taxon>Pseudomonadati</taxon>
        <taxon>Pseudomonadota</taxon>
        <taxon>Alphaproteobacteria</taxon>
        <taxon>Caulobacterales</taxon>
        <taxon>Caulobacteraceae</taxon>
        <taxon>Phenylobacterium</taxon>
    </lineage>
</organism>
<dbReference type="OrthoDB" id="1123500at2"/>
<name>A0A328ALS7_9CAUL</name>
<proteinExistence type="predicted"/>
<dbReference type="EMBL" id="QFYQ01000001">
    <property type="protein sequence ID" value="RAK54956.1"/>
    <property type="molecule type" value="Genomic_DNA"/>
</dbReference>
<evidence type="ECO:0000313" key="3">
    <source>
        <dbReference type="Proteomes" id="UP000249254"/>
    </source>
</evidence>